<dbReference type="PANTHER" id="PTHR24185:SF8">
    <property type="entry name" value="PNPLA DOMAIN-CONTAINING PROTEIN"/>
    <property type="match status" value="1"/>
</dbReference>
<dbReference type="GO" id="GO:0016020">
    <property type="term" value="C:membrane"/>
    <property type="evidence" value="ECO:0007669"/>
    <property type="project" value="TreeGrafter"/>
</dbReference>
<dbReference type="Gene3D" id="3.40.1090.10">
    <property type="entry name" value="Cytosolic phospholipase A2 catalytic domain"/>
    <property type="match status" value="1"/>
</dbReference>
<evidence type="ECO:0000313" key="2">
    <source>
        <dbReference type="Proteomes" id="UP000758155"/>
    </source>
</evidence>
<sequence>MVFGTSAGGLIVIGLFLLRWSVREAIQRFEDVAQKTFGRRATFIARALRLVIAYVRDGQYSLAAVQEAFQKTLNSPLQMFNPLRNDTKVAVTTTSVKDSNALLFTNYNAGKRPESLDYDIVRAENACDDISVGEAACCTSAAP</sequence>
<dbReference type="OrthoDB" id="194358at2759"/>
<dbReference type="SUPFAM" id="SSF52151">
    <property type="entry name" value="FabD/lysophospholipase-like"/>
    <property type="match status" value="1"/>
</dbReference>
<evidence type="ECO:0000313" key="1">
    <source>
        <dbReference type="EMBL" id="KAF3031541.1"/>
    </source>
</evidence>
<dbReference type="GO" id="GO:0019369">
    <property type="term" value="P:arachidonate metabolic process"/>
    <property type="evidence" value="ECO:0007669"/>
    <property type="project" value="TreeGrafter"/>
</dbReference>
<organism evidence="1 2">
    <name type="scientific">Didymella heteroderae</name>
    <dbReference type="NCBI Taxonomy" id="1769908"/>
    <lineage>
        <taxon>Eukaryota</taxon>
        <taxon>Fungi</taxon>
        <taxon>Dikarya</taxon>
        <taxon>Ascomycota</taxon>
        <taxon>Pezizomycotina</taxon>
        <taxon>Dothideomycetes</taxon>
        <taxon>Pleosporomycetidae</taxon>
        <taxon>Pleosporales</taxon>
        <taxon>Pleosporineae</taxon>
        <taxon>Didymellaceae</taxon>
        <taxon>Didymella</taxon>
    </lineage>
</organism>
<keyword evidence="2" id="KW-1185">Reference proteome</keyword>
<gene>
    <name evidence="1" type="ORF">E8E12_002306</name>
</gene>
<evidence type="ECO:0008006" key="3">
    <source>
        <dbReference type="Google" id="ProtNLM"/>
    </source>
</evidence>
<dbReference type="GO" id="GO:0047499">
    <property type="term" value="F:calcium-independent phospholipase A2 activity"/>
    <property type="evidence" value="ECO:0007669"/>
    <property type="project" value="TreeGrafter"/>
</dbReference>
<proteinExistence type="predicted"/>
<accession>A0A9P4WG92</accession>
<dbReference type="AlphaFoldDB" id="A0A9P4WG92"/>
<dbReference type="InterPro" id="IPR016035">
    <property type="entry name" value="Acyl_Trfase/lysoPLipase"/>
</dbReference>
<feature type="non-terminal residue" evidence="1">
    <location>
        <position position="143"/>
    </location>
</feature>
<dbReference type="PANTHER" id="PTHR24185">
    <property type="entry name" value="CALCIUM-INDEPENDENT PHOSPHOLIPASE A2-GAMMA"/>
    <property type="match status" value="1"/>
</dbReference>
<reference evidence="1" key="1">
    <citation type="submission" date="2019-04" db="EMBL/GenBank/DDBJ databases">
        <title>Sequencing of skin fungus with MAO and IRED activity.</title>
        <authorList>
            <person name="Marsaioli A.J."/>
            <person name="Bonatto J.M.C."/>
            <person name="Reis Junior O."/>
        </authorList>
    </citation>
    <scope>NUCLEOTIDE SEQUENCE</scope>
    <source>
        <strain evidence="1">28M1</strain>
    </source>
</reference>
<dbReference type="Proteomes" id="UP000758155">
    <property type="component" value="Unassembled WGS sequence"/>
</dbReference>
<protein>
    <recommendedName>
        <fullName evidence="3">PNPLA domain-containing protein</fullName>
    </recommendedName>
</protein>
<dbReference type="EMBL" id="SWKV01000138">
    <property type="protein sequence ID" value="KAF3031541.1"/>
    <property type="molecule type" value="Genomic_DNA"/>
</dbReference>
<comment type="caution">
    <text evidence="1">The sequence shown here is derived from an EMBL/GenBank/DDBJ whole genome shotgun (WGS) entry which is preliminary data.</text>
</comment>
<name>A0A9P4WG92_9PLEO</name>